<evidence type="ECO:0000313" key="3">
    <source>
        <dbReference type="Proteomes" id="UP000295293"/>
    </source>
</evidence>
<dbReference type="AlphaFoldDB" id="A0A4R6Z6V0"/>
<dbReference type="SUPFAM" id="SSF53335">
    <property type="entry name" value="S-adenosyl-L-methionine-dependent methyltransferases"/>
    <property type="match status" value="1"/>
</dbReference>
<keyword evidence="3" id="KW-1185">Reference proteome</keyword>
<dbReference type="InterPro" id="IPR013216">
    <property type="entry name" value="Methyltransf_11"/>
</dbReference>
<dbReference type="GO" id="GO:0032259">
    <property type="term" value="P:methylation"/>
    <property type="evidence" value="ECO:0007669"/>
    <property type="project" value="UniProtKB-KW"/>
</dbReference>
<comment type="caution">
    <text evidence="2">The sequence shown here is derived from an EMBL/GenBank/DDBJ whole genome shotgun (WGS) entry which is preliminary data.</text>
</comment>
<keyword evidence="2" id="KW-0489">Methyltransferase</keyword>
<reference evidence="2 3" key="1">
    <citation type="submission" date="2019-03" db="EMBL/GenBank/DDBJ databases">
        <title>Genomic Encyclopedia of Type Strains, Phase IV (KMG-IV): sequencing the most valuable type-strain genomes for metagenomic binning, comparative biology and taxonomic classification.</title>
        <authorList>
            <person name="Goeker M."/>
        </authorList>
    </citation>
    <scope>NUCLEOTIDE SEQUENCE [LARGE SCALE GENOMIC DNA]</scope>
    <source>
        <strain evidence="2 3">DSM 21667</strain>
    </source>
</reference>
<sequence>MLDMPALKKFFHADTWRQSIDRFPLSGMALVDTVNQLQPRVVVDVGCGFNPFKGKIRNLVGIDIVNEHADIVCDLHDAPFKAESVDVALALGSINFGTEQHILDALAVVSRWLVPGGRLFMRGNPGQSVDPSVPIFPWSAQRVQDYGSRVGLALGGEVREETLIDAWDKPIRRLFWSYAKVGA</sequence>
<dbReference type="CDD" id="cd02440">
    <property type="entry name" value="AdoMet_MTases"/>
    <property type="match status" value="1"/>
</dbReference>
<accession>A0A4R6Z6V0</accession>
<feature type="domain" description="Methyltransferase type 11" evidence="1">
    <location>
        <begin position="44"/>
        <end position="120"/>
    </location>
</feature>
<organism evidence="2 3">
    <name type="scientific">Tahibacter aquaticus</name>
    <dbReference type="NCBI Taxonomy" id="520092"/>
    <lineage>
        <taxon>Bacteria</taxon>
        <taxon>Pseudomonadati</taxon>
        <taxon>Pseudomonadota</taxon>
        <taxon>Gammaproteobacteria</taxon>
        <taxon>Lysobacterales</taxon>
        <taxon>Rhodanobacteraceae</taxon>
        <taxon>Tahibacter</taxon>
    </lineage>
</organism>
<keyword evidence="2" id="KW-0808">Transferase</keyword>
<protein>
    <submittedName>
        <fullName evidence="2">Putative methyltransferase</fullName>
    </submittedName>
</protein>
<dbReference type="RefSeq" id="WP_133817214.1">
    <property type="nucleotide sequence ID" value="NZ_SNZH01000002.1"/>
</dbReference>
<gene>
    <name evidence="2" type="ORF">DFR29_102153</name>
</gene>
<dbReference type="Gene3D" id="3.40.50.150">
    <property type="entry name" value="Vaccinia Virus protein VP39"/>
    <property type="match status" value="1"/>
</dbReference>
<dbReference type="EMBL" id="SNZH01000002">
    <property type="protein sequence ID" value="TDR47493.1"/>
    <property type="molecule type" value="Genomic_DNA"/>
</dbReference>
<dbReference type="OrthoDB" id="6191410at2"/>
<dbReference type="Pfam" id="PF08241">
    <property type="entry name" value="Methyltransf_11"/>
    <property type="match status" value="1"/>
</dbReference>
<proteinExistence type="predicted"/>
<evidence type="ECO:0000313" key="2">
    <source>
        <dbReference type="EMBL" id="TDR47493.1"/>
    </source>
</evidence>
<evidence type="ECO:0000259" key="1">
    <source>
        <dbReference type="Pfam" id="PF08241"/>
    </source>
</evidence>
<dbReference type="InterPro" id="IPR029063">
    <property type="entry name" value="SAM-dependent_MTases_sf"/>
</dbReference>
<name>A0A4R6Z6V0_9GAMM</name>
<dbReference type="GO" id="GO:0008757">
    <property type="term" value="F:S-adenosylmethionine-dependent methyltransferase activity"/>
    <property type="evidence" value="ECO:0007669"/>
    <property type="project" value="InterPro"/>
</dbReference>
<dbReference type="Proteomes" id="UP000295293">
    <property type="component" value="Unassembled WGS sequence"/>
</dbReference>